<gene>
    <name evidence="3" type="ORF">MSPICULIGERA_LOCUS20033</name>
</gene>
<dbReference type="Pfam" id="PF04051">
    <property type="entry name" value="TRAPP"/>
    <property type="match status" value="1"/>
</dbReference>
<dbReference type="SUPFAM" id="SSF111126">
    <property type="entry name" value="Ligand-binding domain in the NO signalling and Golgi transport"/>
    <property type="match status" value="1"/>
</dbReference>
<dbReference type="GO" id="GO:0030008">
    <property type="term" value="C:TRAPP complex"/>
    <property type="evidence" value="ECO:0007669"/>
    <property type="project" value="TreeGrafter"/>
</dbReference>
<comment type="caution">
    <text evidence="3">The sequence shown here is derived from an EMBL/GenBank/DDBJ whole genome shotgun (WGS) entry which is preliminary data.</text>
</comment>
<proteinExistence type="inferred from homology"/>
<dbReference type="GO" id="GO:0006888">
    <property type="term" value="P:endoplasmic reticulum to Golgi vesicle-mediated transport"/>
    <property type="evidence" value="ECO:0007669"/>
    <property type="project" value="TreeGrafter"/>
</dbReference>
<dbReference type="InterPro" id="IPR007194">
    <property type="entry name" value="TRAPP_component"/>
</dbReference>
<evidence type="ECO:0000313" key="3">
    <source>
        <dbReference type="EMBL" id="CAJ0581884.1"/>
    </source>
</evidence>
<feature type="non-terminal residue" evidence="3">
    <location>
        <position position="1"/>
    </location>
</feature>
<comment type="subcellular location">
    <subcellularLocation>
        <location evidence="1">Golgi apparatus</location>
        <location evidence="1">cis-Golgi network</location>
    </subcellularLocation>
</comment>
<dbReference type="GO" id="GO:0005802">
    <property type="term" value="C:trans-Golgi network"/>
    <property type="evidence" value="ECO:0007669"/>
    <property type="project" value="TreeGrafter"/>
</dbReference>
<dbReference type="PANTHER" id="PTHR12817:SF0">
    <property type="entry name" value="GEO08327P1"/>
    <property type="match status" value="1"/>
</dbReference>
<dbReference type="AlphaFoldDB" id="A0AA36G782"/>
<protein>
    <recommendedName>
        <fullName evidence="5">Trafficking protein particle complex subunit 6B</fullName>
    </recommendedName>
</protein>
<dbReference type="Proteomes" id="UP001177023">
    <property type="component" value="Unassembled WGS sequence"/>
</dbReference>
<sequence length="179" mass="20093">MPLPFELLHMEVVRYAREQEALANVINPREALEGIDKSSNALVYKALASRNAATRLESMGVRVGYLLAEKICKDLPRITTELEIMKFVCKEFWINVFGRQVDNLRTNHQGTYVVQDNRFPFISSFAEGAQYTQDALVYLVMPCGIIRGALSALGIQALVTHSTELLPTVKFHIHLSAKA</sequence>
<dbReference type="EMBL" id="CATQJA010002664">
    <property type="protein sequence ID" value="CAJ0581884.1"/>
    <property type="molecule type" value="Genomic_DNA"/>
</dbReference>
<evidence type="ECO:0000256" key="2">
    <source>
        <dbReference type="ARBA" id="ARBA00006218"/>
    </source>
</evidence>
<dbReference type="PANTHER" id="PTHR12817">
    <property type="entry name" value="TRAFFICKING PROTEIN PARTICLE COMPLEX SUBUNIT 6B"/>
    <property type="match status" value="1"/>
</dbReference>
<evidence type="ECO:0008006" key="5">
    <source>
        <dbReference type="Google" id="ProtNLM"/>
    </source>
</evidence>
<reference evidence="3" key="1">
    <citation type="submission" date="2023-06" db="EMBL/GenBank/DDBJ databases">
        <authorList>
            <person name="Delattre M."/>
        </authorList>
    </citation>
    <scope>NUCLEOTIDE SEQUENCE</scope>
    <source>
        <strain evidence="3">AF72</strain>
    </source>
</reference>
<organism evidence="3 4">
    <name type="scientific">Mesorhabditis spiculigera</name>
    <dbReference type="NCBI Taxonomy" id="96644"/>
    <lineage>
        <taxon>Eukaryota</taxon>
        <taxon>Metazoa</taxon>
        <taxon>Ecdysozoa</taxon>
        <taxon>Nematoda</taxon>
        <taxon>Chromadorea</taxon>
        <taxon>Rhabditida</taxon>
        <taxon>Rhabditina</taxon>
        <taxon>Rhabditomorpha</taxon>
        <taxon>Rhabditoidea</taxon>
        <taxon>Rhabditidae</taxon>
        <taxon>Mesorhabditinae</taxon>
        <taxon>Mesorhabditis</taxon>
    </lineage>
</organism>
<dbReference type="InterPro" id="IPR024096">
    <property type="entry name" value="NO_sig/Golgi_transp_ligand-bd"/>
</dbReference>
<dbReference type="InterPro" id="IPR037992">
    <property type="entry name" value="TRAPPC6/Trs33"/>
</dbReference>
<accession>A0AA36G782</accession>
<dbReference type="GO" id="GO:0005801">
    <property type="term" value="C:cis-Golgi network"/>
    <property type="evidence" value="ECO:0007669"/>
    <property type="project" value="TreeGrafter"/>
</dbReference>
<comment type="similarity">
    <text evidence="2">Belongs to the TRAPP small subunits family. BET3 subfamily.</text>
</comment>
<dbReference type="CDD" id="cd14944">
    <property type="entry name" value="TRAPPC6A_Trs33"/>
    <property type="match status" value="1"/>
</dbReference>
<name>A0AA36G782_9BILA</name>
<evidence type="ECO:0000256" key="1">
    <source>
        <dbReference type="ARBA" id="ARBA00004222"/>
    </source>
</evidence>
<keyword evidence="4" id="KW-1185">Reference proteome</keyword>
<evidence type="ECO:0000313" key="4">
    <source>
        <dbReference type="Proteomes" id="UP001177023"/>
    </source>
</evidence>
<dbReference type="Gene3D" id="3.30.1380.20">
    <property type="entry name" value="Trafficking protein particle complex subunit 3"/>
    <property type="match status" value="1"/>
</dbReference>